<proteinExistence type="predicted"/>
<evidence type="ECO:0000313" key="3">
    <source>
        <dbReference type="Proteomes" id="UP000237752"/>
    </source>
</evidence>
<reference evidence="2 3" key="1">
    <citation type="submission" date="2018-03" db="EMBL/GenBank/DDBJ databases">
        <title>Genomic Encyclopedia of Archaeal and Bacterial Type Strains, Phase II (KMG-II): from individual species to whole genera.</title>
        <authorList>
            <person name="Goeker M."/>
        </authorList>
    </citation>
    <scope>NUCLEOTIDE SEQUENCE [LARGE SCALE GENOMIC DNA]</scope>
    <source>
        <strain evidence="2 3">DSM 100065</strain>
    </source>
</reference>
<comment type="caution">
    <text evidence="2">The sequence shown here is derived from an EMBL/GenBank/DDBJ whole genome shotgun (WGS) entry which is preliminary data.</text>
</comment>
<keyword evidence="3" id="KW-1185">Reference proteome</keyword>
<protein>
    <submittedName>
        <fullName evidence="2">Uncharacterized protein</fullName>
    </submittedName>
</protein>
<sequence length="300" mass="33872">MYRVEPRERIATEEVEAGESATLQLIESGGATIENLHRVIAASVASSTSGDHQGICEHWAFRKLTAPWDIPDTDLETIFREAMNRKRPAPSSPQPKSDVVNAVHDLLFPHSTKAKDRLQDLTDWFEQLEEDRYPGAPTSWIEAIVLTFNVAPADHLPAYVERIFNLRRLEVAREPLWKFTEPLIHRITNDPMAAHTLTDALDGRDVGIESPLFEQLVTSPGTEQANAARRVFAIARTLEMAGHLGAGALETACEVLRKADPHHCYRPLRRCYRPAPDARSRPRRRNQQITAKPHPQQHSR</sequence>
<evidence type="ECO:0000256" key="1">
    <source>
        <dbReference type="SAM" id="MobiDB-lite"/>
    </source>
</evidence>
<dbReference type="RefSeq" id="WP_106348250.1">
    <property type="nucleotide sequence ID" value="NZ_PVUE01000004.1"/>
</dbReference>
<dbReference type="OrthoDB" id="8442997at2"/>
<gene>
    <name evidence="2" type="ORF">CLV47_10451</name>
</gene>
<evidence type="ECO:0000313" key="2">
    <source>
        <dbReference type="EMBL" id="PRZ42707.1"/>
    </source>
</evidence>
<dbReference type="EMBL" id="PVUE01000004">
    <property type="protein sequence ID" value="PRZ42707.1"/>
    <property type="molecule type" value="Genomic_DNA"/>
</dbReference>
<accession>A0A2T1A2I8</accession>
<dbReference type="Proteomes" id="UP000237752">
    <property type="component" value="Unassembled WGS sequence"/>
</dbReference>
<dbReference type="AlphaFoldDB" id="A0A2T1A2I8"/>
<feature type="region of interest" description="Disordered" evidence="1">
    <location>
        <begin position="273"/>
        <end position="300"/>
    </location>
</feature>
<name>A0A2T1A2I8_9ACTN</name>
<organism evidence="2 3">
    <name type="scientific">Antricoccus suffuscus</name>
    <dbReference type="NCBI Taxonomy" id="1629062"/>
    <lineage>
        <taxon>Bacteria</taxon>
        <taxon>Bacillati</taxon>
        <taxon>Actinomycetota</taxon>
        <taxon>Actinomycetes</taxon>
        <taxon>Geodermatophilales</taxon>
        <taxon>Antricoccaceae</taxon>
        <taxon>Antricoccus</taxon>
    </lineage>
</organism>